<reference evidence="1 2" key="1">
    <citation type="submission" date="2021-06" db="EMBL/GenBank/DDBJ databases">
        <title>Caerostris extrusa draft genome.</title>
        <authorList>
            <person name="Kono N."/>
            <person name="Arakawa K."/>
        </authorList>
    </citation>
    <scope>NUCLEOTIDE SEQUENCE [LARGE SCALE GENOMIC DNA]</scope>
</reference>
<keyword evidence="2" id="KW-1185">Reference proteome</keyword>
<accession>A0AAV4NQ86</accession>
<dbReference type="EMBL" id="BPLR01021174">
    <property type="protein sequence ID" value="GIX86848.1"/>
    <property type="molecule type" value="Genomic_DNA"/>
</dbReference>
<name>A0AAV4NQ86_CAEEX</name>
<evidence type="ECO:0000313" key="2">
    <source>
        <dbReference type="Proteomes" id="UP001054945"/>
    </source>
</evidence>
<dbReference type="AlphaFoldDB" id="A0AAV4NQ86"/>
<dbReference type="Proteomes" id="UP001054945">
    <property type="component" value="Unassembled WGS sequence"/>
</dbReference>
<sequence length="211" mass="24144">MKLSFAKHYLTLFFPNAAAGSYLLDNNQFIKKGSAIIQPFDDEVPFNNARVFIQSTLKNNLDKELFGEKLPKVLVEQHFGSFWLAKDQGSCGVSSRNGRNCPARHLHRINVLEDHRCRLCNLRELMDCARFSTLSCALCLIFCGMRQRAQDLAGAGQLKNTENGFMRRQRKKTQVTCLSASVLRETQVHRGRKKKKNRPAEWHCLTQENVT</sequence>
<proteinExistence type="predicted"/>
<comment type="caution">
    <text evidence="1">The sequence shown here is derived from an EMBL/GenBank/DDBJ whole genome shotgun (WGS) entry which is preliminary data.</text>
</comment>
<organism evidence="1 2">
    <name type="scientific">Caerostris extrusa</name>
    <name type="common">Bark spider</name>
    <name type="synonym">Caerostris bankana</name>
    <dbReference type="NCBI Taxonomy" id="172846"/>
    <lineage>
        <taxon>Eukaryota</taxon>
        <taxon>Metazoa</taxon>
        <taxon>Ecdysozoa</taxon>
        <taxon>Arthropoda</taxon>
        <taxon>Chelicerata</taxon>
        <taxon>Arachnida</taxon>
        <taxon>Araneae</taxon>
        <taxon>Araneomorphae</taxon>
        <taxon>Entelegynae</taxon>
        <taxon>Araneoidea</taxon>
        <taxon>Araneidae</taxon>
        <taxon>Caerostris</taxon>
    </lineage>
</organism>
<evidence type="ECO:0000313" key="1">
    <source>
        <dbReference type="EMBL" id="GIX86848.1"/>
    </source>
</evidence>
<protein>
    <submittedName>
        <fullName evidence="1">Uncharacterized protein</fullName>
    </submittedName>
</protein>
<gene>
    <name evidence="1" type="ORF">CEXT_772631</name>
</gene>